<feature type="compositionally biased region" description="Basic and acidic residues" evidence="1">
    <location>
        <begin position="181"/>
        <end position="193"/>
    </location>
</feature>
<feature type="region of interest" description="Disordered" evidence="1">
    <location>
        <begin position="172"/>
        <end position="193"/>
    </location>
</feature>
<protein>
    <submittedName>
        <fullName evidence="2">Uncharacterized protein</fullName>
    </submittedName>
</protein>
<name>A0A9Q1HXK6_CONCO</name>
<feature type="compositionally biased region" description="Basic residues" evidence="1">
    <location>
        <begin position="42"/>
        <end position="51"/>
    </location>
</feature>
<reference evidence="2" key="1">
    <citation type="journal article" date="2023" name="Science">
        <title>Genome structures resolve the early diversification of teleost fishes.</title>
        <authorList>
            <person name="Parey E."/>
            <person name="Louis A."/>
            <person name="Montfort J."/>
            <person name="Bouchez O."/>
            <person name="Roques C."/>
            <person name="Iampietro C."/>
            <person name="Lluch J."/>
            <person name="Castinel A."/>
            <person name="Donnadieu C."/>
            <person name="Desvignes T."/>
            <person name="Floi Bucao C."/>
            <person name="Jouanno E."/>
            <person name="Wen M."/>
            <person name="Mejri S."/>
            <person name="Dirks R."/>
            <person name="Jansen H."/>
            <person name="Henkel C."/>
            <person name="Chen W.J."/>
            <person name="Zahm M."/>
            <person name="Cabau C."/>
            <person name="Klopp C."/>
            <person name="Thompson A.W."/>
            <person name="Robinson-Rechavi M."/>
            <person name="Braasch I."/>
            <person name="Lecointre G."/>
            <person name="Bobe J."/>
            <person name="Postlethwait J.H."/>
            <person name="Berthelot C."/>
            <person name="Roest Crollius H."/>
            <person name="Guiguen Y."/>
        </authorList>
    </citation>
    <scope>NUCLEOTIDE SEQUENCE</scope>
    <source>
        <strain evidence="2">Concon-B</strain>
    </source>
</reference>
<comment type="caution">
    <text evidence="2">The sequence shown here is derived from an EMBL/GenBank/DDBJ whole genome shotgun (WGS) entry which is preliminary data.</text>
</comment>
<gene>
    <name evidence="2" type="ORF">COCON_G00103100</name>
</gene>
<evidence type="ECO:0000256" key="1">
    <source>
        <dbReference type="SAM" id="MobiDB-lite"/>
    </source>
</evidence>
<evidence type="ECO:0000313" key="3">
    <source>
        <dbReference type="Proteomes" id="UP001152803"/>
    </source>
</evidence>
<sequence length="193" mass="21240">MRLKKNGSYTVNRAASFAAHRRIQRRTFRTPGTPAAEGQRSGLRRGRRRVPCQRSATSPAPQRVPSSARVARKGRRVAPLSPQRRVPNACMGVLVCCDCFFYRVDLGQALHAVPERLLLVFSRSLAPLQSAANLQEGCCSDANSGGEGTLGAHGPLQPHPLLRDEAMRSRGLRSPFWHRRAGNEGGRREPQAQ</sequence>
<dbReference type="Proteomes" id="UP001152803">
    <property type="component" value="Unassembled WGS sequence"/>
</dbReference>
<accession>A0A9Q1HXK6</accession>
<feature type="region of interest" description="Disordered" evidence="1">
    <location>
        <begin position="30"/>
        <end position="80"/>
    </location>
</feature>
<dbReference type="AlphaFoldDB" id="A0A9Q1HXK6"/>
<proteinExistence type="predicted"/>
<evidence type="ECO:0000313" key="2">
    <source>
        <dbReference type="EMBL" id="KAJ8271451.1"/>
    </source>
</evidence>
<dbReference type="EMBL" id="JAFJMO010000007">
    <property type="protein sequence ID" value="KAJ8271451.1"/>
    <property type="molecule type" value="Genomic_DNA"/>
</dbReference>
<keyword evidence="3" id="KW-1185">Reference proteome</keyword>
<organism evidence="2 3">
    <name type="scientific">Conger conger</name>
    <name type="common">Conger eel</name>
    <name type="synonym">Muraena conger</name>
    <dbReference type="NCBI Taxonomy" id="82655"/>
    <lineage>
        <taxon>Eukaryota</taxon>
        <taxon>Metazoa</taxon>
        <taxon>Chordata</taxon>
        <taxon>Craniata</taxon>
        <taxon>Vertebrata</taxon>
        <taxon>Euteleostomi</taxon>
        <taxon>Actinopterygii</taxon>
        <taxon>Neopterygii</taxon>
        <taxon>Teleostei</taxon>
        <taxon>Anguilliformes</taxon>
        <taxon>Congridae</taxon>
        <taxon>Conger</taxon>
    </lineage>
</organism>